<gene>
    <name evidence="1" type="ORF">XELAEV_18042256mg</name>
</gene>
<dbReference type="AlphaFoldDB" id="A0A974H6B4"/>
<organism evidence="1 2">
    <name type="scientific">Xenopus laevis</name>
    <name type="common">African clawed frog</name>
    <dbReference type="NCBI Taxonomy" id="8355"/>
    <lineage>
        <taxon>Eukaryota</taxon>
        <taxon>Metazoa</taxon>
        <taxon>Chordata</taxon>
        <taxon>Craniata</taxon>
        <taxon>Vertebrata</taxon>
        <taxon>Euteleostomi</taxon>
        <taxon>Amphibia</taxon>
        <taxon>Batrachia</taxon>
        <taxon>Anura</taxon>
        <taxon>Pipoidea</taxon>
        <taxon>Pipidae</taxon>
        <taxon>Xenopodinae</taxon>
        <taxon>Xenopus</taxon>
        <taxon>Xenopus</taxon>
    </lineage>
</organism>
<sequence>MIKKILYLKCKTSLEVQTTTYHSYKMICIKSLCQLIMLKRGERKLFWMLIHLVLGPQVGNLPYHKRTGYFPYNSFRSIVPMRYILLKD</sequence>
<name>A0A974H6B4_XENLA</name>
<dbReference type="Proteomes" id="UP000694892">
    <property type="component" value="Chromosome 8S"/>
</dbReference>
<proteinExistence type="predicted"/>
<dbReference type="EMBL" id="CM004481">
    <property type="protein sequence ID" value="OCT66001.1"/>
    <property type="molecule type" value="Genomic_DNA"/>
</dbReference>
<accession>A0A974H6B4</accession>
<evidence type="ECO:0000313" key="2">
    <source>
        <dbReference type="Proteomes" id="UP000694892"/>
    </source>
</evidence>
<protein>
    <submittedName>
        <fullName evidence="1">Uncharacterized protein</fullName>
    </submittedName>
</protein>
<evidence type="ECO:0000313" key="1">
    <source>
        <dbReference type="EMBL" id="OCT66001.1"/>
    </source>
</evidence>
<reference evidence="2" key="1">
    <citation type="journal article" date="2016" name="Nature">
        <title>Genome evolution in the allotetraploid frog Xenopus laevis.</title>
        <authorList>
            <person name="Session A.M."/>
            <person name="Uno Y."/>
            <person name="Kwon T."/>
            <person name="Chapman J.A."/>
            <person name="Toyoda A."/>
            <person name="Takahashi S."/>
            <person name="Fukui A."/>
            <person name="Hikosaka A."/>
            <person name="Suzuki A."/>
            <person name="Kondo M."/>
            <person name="van Heeringen S.J."/>
            <person name="Quigley I."/>
            <person name="Heinz S."/>
            <person name="Ogino H."/>
            <person name="Ochi H."/>
            <person name="Hellsten U."/>
            <person name="Lyons J.B."/>
            <person name="Simakov O."/>
            <person name="Putnam N."/>
            <person name="Stites J."/>
            <person name="Kuroki Y."/>
            <person name="Tanaka T."/>
            <person name="Michiue T."/>
            <person name="Watanabe M."/>
            <person name="Bogdanovic O."/>
            <person name="Lister R."/>
            <person name="Georgiou G."/>
            <person name="Paranjpe S.S."/>
            <person name="van Kruijsbergen I."/>
            <person name="Shu S."/>
            <person name="Carlson J."/>
            <person name="Kinoshita T."/>
            <person name="Ohta Y."/>
            <person name="Mawaribuchi S."/>
            <person name="Jenkins J."/>
            <person name="Grimwood J."/>
            <person name="Schmutz J."/>
            <person name="Mitros T."/>
            <person name="Mozaffari S.V."/>
            <person name="Suzuki Y."/>
            <person name="Haramoto Y."/>
            <person name="Yamamoto T.S."/>
            <person name="Takagi C."/>
            <person name="Heald R."/>
            <person name="Miller K."/>
            <person name="Haudenschild C."/>
            <person name="Kitzman J."/>
            <person name="Nakayama T."/>
            <person name="Izutsu Y."/>
            <person name="Robert J."/>
            <person name="Fortriede J."/>
            <person name="Burns K."/>
            <person name="Lotay V."/>
            <person name="Karimi K."/>
            <person name="Yasuoka Y."/>
            <person name="Dichmann D.S."/>
            <person name="Flajnik M.F."/>
            <person name="Houston D.W."/>
            <person name="Shendure J."/>
            <person name="DuPasquier L."/>
            <person name="Vize P.D."/>
            <person name="Zorn A.M."/>
            <person name="Ito M."/>
            <person name="Marcotte E.M."/>
            <person name="Wallingford J.B."/>
            <person name="Ito Y."/>
            <person name="Asashima M."/>
            <person name="Ueno N."/>
            <person name="Matsuda Y."/>
            <person name="Veenstra G.J."/>
            <person name="Fujiyama A."/>
            <person name="Harland R.M."/>
            <person name="Taira M."/>
            <person name="Rokhsar D.S."/>
        </authorList>
    </citation>
    <scope>NUCLEOTIDE SEQUENCE [LARGE SCALE GENOMIC DNA]</scope>
    <source>
        <strain evidence="2">J</strain>
    </source>
</reference>